<dbReference type="RefSeq" id="WP_105804206.1">
    <property type="nucleotide sequence ID" value="NZ_MWZD01000013.1"/>
</dbReference>
<accession>A0A2S9QQP1</accession>
<reference evidence="2 3" key="1">
    <citation type="journal article" date="2017" name="New Microbes New Infect">
        <title>Genome sequence of 'Leucobacter massiliensis' sp. nov. isolated from human pharynx after travel to the 2014 Hajj.</title>
        <authorList>
            <person name="Leangapichart T."/>
            <person name="Gautret P."/>
            <person name="Nguyen T.T."/>
            <person name="Armstrong N."/>
            <person name="Rolain J.M."/>
        </authorList>
    </citation>
    <scope>NUCLEOTIDE SEQUENCE [LARGE SCALE GENOMIC DNA]</scope>
    <source>
        <strain evidence="2 3">122RC15</strain>
    </source>
</reference>
<name>A0A2S9QQP1_9MICO</name>
<comment type="caution">
    <text evidence="2">The sequence shown here is derived from an EMBL/GenBank/DDBJ whole genome shotgun (WGS) entry which is preliminary data.</text>
</comment>
<feature type="region of interest" description="Disordered" evidence="1">
    <location>
        <begin position="31"/>
        <end position="74"/>
    </location>
</feature>
<evidence type="ECO:0000256" key="1">
    <source>
        <dbReference type="SAM" id="MobiDB-lite"/>
    </source>
</evidence>
<feature type="compositionally biased region" description="Basic residues" evidence="1">
    <location>
        <begin position="38"/>
        <end position="47"/>
    </location>
</feature>
<keyword evidence="3" id="KW-1185">Reference proteome</keyword>
<sequence length="152" mass="17205">MARPKAPCGTYAAYRRHLREGTEVCEACREAKRENSRARSHSAKARREKQVDRQAARAAAQVRPTPRTDEGHVSRLETLRDMLQTSRELVAELRVRDPARAYLQMREQREILREIAEIQGNGQSTKGVTLEDQLAAARAEREQREAARSAGA</sequence>
<proteinExistence type="predicted"/>
<dbReference type="EMBL" id="MWZD01000013">
    <property type="protein sequence ID" value="PRI11892.1"/>
    <property type="molecule type" value="Genomic_DNA"/>
</dbReference>
<evidence type="ECO:0000313" key="2">
    <source>
        <dbReference type="EMBL" id="PRI11892.1"/>
    </source>
</evidence>
<organism evidence="2 3">
    <name type="scientific">Leucobacter massiliensis</name>
    <dbReference type="NCBI Taxonomy" id="1686285"/>
    <lineage>
        <taxon>Bacteria</taxon>
        <taxon>Bacillati</taxon>
        <taxon>Actinomycetota</taxon>
        <taxon>Actinomycetes</taxon>
        <taxon>Micrococcales</taxon>
        <taxon>Microbacteriaceae</taxon>
        <taxon>Leucobacter</taxon>
    </lineage>
</organism>
<protein>
    <submittedName>
        <fullName evidence="2">Uncharacterized protein</fullName>
    </submittedName>
</protein>
<feature type="compositionally biased region" description="Basic and acidic residues" evidence="1">
    <location>
        <begin position="138"/>
        <end position="152"/>
    </location>
</feature>
<dbReference type="AlphaFoldDB" id="A0A2S9QQP1"/>
<feature type="region of interest" description="Disordered" evidence="1">
    <location>
        <begin position="121"/>
        <end position="152"/>
    </location>
</feature>
<dbReference type="Proteomes" id="UP000238650">
    <property type="component" value="Unassembled WGS sequence"/>
</dbReference>
<gene>
    <name evidence="2" type="ORF">B4915_02105</name>
</gene>
<evidence type="ECO:0000313" key="3">
    <source>
        <dbReference type="Proteomes" id="UP000238650"/>
    </source>
</evidence>